<organism evidence="2">
    <name type="scientific">marine sediment metagenome</name>
    <dbReference type="NCBI Taxonomy" id="412755"/>
    <lineage>
        <taxon>unclassified sequences</taxon>
        <taxon>metagenomes</taxon>
        <taxon>ecological metagenomes</taxon>
    </lineage>
</organism>
<protein>
    <recommendedName>
        <fullName evidence="1">N-acetyltransferase domain-containing protein</fullName>
    </recommendedName>
</protein>
<comment type="caution">
    <text evidence="2">The sequence shown here is derived from an EMBL/GenBank/DDBJ whole genome shotgun (WGS) entry which is preliminary data.</text>
</comment>
<dbReference type="InterPro" id="IPR016181">
    <property type="entry name" value="Acyl_CoA_acyltransferase"/>
</dbReference>
<feature type="domain" description="N-acetyltransferase" evidence="1">
    <location>
        <begin position="6"/>
        <end position="149"/>
    </location>
</feature>
<feature type="non-terminal residue" evidence="2">
    <location>
        <position position="171"/>
    </location>
</feature>
<evidence type="ECO:0000259" key="1">
    <source>
        <dbReference type="PROSITE" id="PS51186"/>
    </source>
</evidence>
<reference evidence="2" key="1">
    <citation type="journal article" date="2014" name="Front. Microbiol.">
        <title>High frequency of phylogenetically diverse reductive dehalogenase-homologous genes in deep subseafloor sedimentary metagenomes.</title>
        <authorList>
            <person name="Kawai M."/>
            <person name="Futagami T."/>
            <person name="Toyoda A."/>
            <person name="Takaki Y."/>
            <person name="Nishi S."/>
            <person name="Hori S."/>
            <person name="Arai W."/>
            <person name="Tsubouchi T."/>
            <person name="Morono Y."/>
            <person name="Uchiyama I."/>
            <person name="Ito T."/>
            <person name="Fujiyama A."/>
            <person name="Inagaki F."/>
            <person name="Takami H."/>
        </authorList>
    </citation>
    <scope>NUCLEOTIDE SEQUENCE</scope>
    <source>
        <strain evidence="2">Expedition CK06-06</strain>
    </source>
</reference>
<sequence>MASGSYTIRNYIPDDFDKYLQLKVESEQLDPSGRFISAQDLSDNLGRPNFAPQKDLFFAEFNGKLVGYLSVILEPGIQRALLECMVHPRHRRKGLATKLFSSSMQRAKESGVRTAQISVLENNSAAKSLLIKLEYQFIRNFFEMKLDINNTRLPAARQGPTTSRMLRPGEE</sequence>
<dbReference type="GO" id="GO:0016747">
    <property type="term" value="F:acyltransferase activity, transferring groups other than amino-acyl groups"/>
    <property type="evidence" value="ECO:0007669"/>
    <property type="project" value="InterPro"/>
</dbReference>
<name>X1AZH8_9ZZZZ</name>
<evidence type="ECO:0000313" key="2">
    <source>
        <dbReference type="EMBL" id="GAG77488.1"/>
    </source>
</evidence>
<dbReference type="SUPFAM" id="SSF55729">
    <property type="entry name" value="Acyl-CoA N-acyltransferases (Nat)"/>
    <property type="match status" value="1"/>
</dbReference>
<dbReference type="Gene3D" id="3.40.630.30">
    <property type="match status" value="1"/>
</dbReference>
<dbReference type="EMBL" id="BART01009523">
    <property type="protein sequence ID" value="GAG77488.1"/>
    <property type="molecule type" value="Genomic_DNA"/>
</dbReference>
<dbReference type="Pfam" id="PF00583">
    <property type="entry name" value="Acetyltransf_1"/>
    <property type="match status" value="1"/>
</dbReference>
<dbReference type="InterPro" id="IPR000182">
    <property type="entry name" value="GNAT_dom"/>
</dbReference>
<proteinExistence type="predicted"/>
<dbReference type="CDD" id="cd04301">
    <property type="entry name" value="NAT_SF"/>
    <property type="match status" value="1"/>
</dbReference>
<dbReference type="PROSITE" id="PS51186">
    <property type="entry name" value="GNAT"/>
    <property type="match status" value="1"/>
</dbReference>
<gene>
    <name evidence="2" type="ORF">S01H4_21076</name>
</gene>
<dbReference type="AlphaFoldDB" id="X1AZH8"/>
<accession>X1AZH8</accession>